<reference evidence="1" key="1">
    <citation type="journal article" date="2019" name="Sci. Rep.">
        <title>Draft genome of Tanacetum cinerariifolium, the natural source of mosquito coil.</title>
        <authorList>
            <person name="Yamashiro T."/>
            <person name="Shiraishi A."/>
            <person name="Satake H."/>
            <person name="Nakayama K."/>
        </authorList>
    </citation>
    <scope>NUCLEOTIDE SEQUENCE</scope>
</reference>
<dbReference type="PANTHER" id="PTHR34072:SF52">
    <property type="entry name" value="RIBONUCLEASE H"/>
    <property type="match status" value="1"/>
</dbReference>
<sequence length="54" mass="6344">MRQHRWLELLSDYDCEIRYHPGKANVVADALSRKERIKPLRVRALVMTIGLDLP</sequence>
<dbReference type="GO" id="GO:0003964">
    <property type="term" value="F:RNA-directed DNA polymerase activity"/>
    <property type="evidence" value="ECO:0007669"/>
    <property type="project" value="UniProtKB-KW"/>
</dbReference>
<evidence type="ECO:0000313" key="1">
    <source>
        <dbReference type="EMBL" id="GFC56791.1"/>
    </source>
</evidence>
<protein>
    <submittedName>
        <fullName evidence="1">Reverse transcriptase domain-containing protein</fullName>
    </submittedName>
</protein>
<name>A0A699Q020_TANCI</name>
<comment type="caution">
    <text evidence="1">The sequence shown here is derived from an EMBL/GenBank/DDBJ whole genome shotgun (WGS) entry which is preliminary data.</text>
</comment>
<dbReference type="AlphaFoldDB" id="A0A699Q020"/>
<proteinExistence type="predicted"/>
<dbReference type="PANTHER" id="PTHR34072">
    <property type="entry name" value="ENZYMATIC POLYPROTEIN-RELATED"/>
    <property type="match status" value="1"/>
</dbReference>
<keyword evidence="1" id="KW-0548">Nucleotidyltransferase</keyword>
<dbReference type="EMBL" id="BKCJ010970929">
    <property type="protein sequence ID" value="GFC56791.1"/>
    <property type="molecule type" value="Genomic_DNA"/>
</dbReference>
<gene>
    <name evidence="1" type="ORF">Tci_828761</name>
</gene>
<organism evidence="1">
    <name type="scientific">Tanacetum cinerariifolium</name>
    <name type="common">Dalmatian daisy</name>
    <name type="synonym">Chrysanthemum cinerariifolium</name>
    <dbReference type="NCBI Taxonomy" id="118510"/>
    <lineage>
        <taxon>Eukaryota</taxon>
        <taxon>Viridiplantae</taxon>
        <taxon>Streptophyta</taxon>
        <taxon>Embryophyta</taxon>
        <taxon>Tracheophyta</taxon>
        <taxon>Spermatophyta</taxon>
        <taxon>Magnoliopsida</taxon>
        <taxon>eudicotyledons</taxon>
        <taxon>Gunneridae</taxon>
        <taxon>Pentapetalae</taxon>
        <taxon>asterids</taxon>
        <taxon>campanulids</taxon>
        <taxon>Asterales</taxon>
        <taxon>Asteraceae</taxon>
        <taxon>Asteroideae</taxon>
        <taxon>Anthemideae</taxon>
        <taxon>Anthemidinae</taxon>
        <taxon>Tanacetum</taxon>
    </lineage>
</organism>
<accession>A0A699Q020</accession>
<feature type="non-terminal residue" evidence="1">
    <location>
        <position position="54"/>
    </location>
</feature>
<keyword evidence="1" id="KW-0695">RNA-directed DNA polymerase</keyword>
<keyword evidence="1" id="KW-0808">Transferase</keyword>